<proteinExistence type="predicted"/>
<reference evidence="1" key="1">
    <citation type="submission" date="2017-07" db="EMBL/GenBank/DDBJ databases">
        <authorList>
            <person name="Mikheyev A."/>
            <person name="Grau M."/>
        </authorList>
    </citation>
    <scope>NUCLEOTIDE SEQUENCE</scope>
    <source>
        <tissue evidence="1">Venom_gland</tissue>
    </source>
</reference>
<evidence type="ECO:0000313" key="1">
    <source>
        <dbReference type="EMBL" id="LAA61922.1"/>
    </source>
</evidence>
<name>A0A2D4GQA7_MICCO</name>
<sequence length="118" mass="13514">MSLEPSFKKKQFKRFIRSNMSSISLYEANSGIHNLQSPVNLFPPFLWVYHKSDSPMKHIHGLGVINHVLQLRIFVGRRSGSLVTIFVRKVRNVLLVLSCPVPSDFFSLPLFMATLKQT</sequence>
<organism evidence="1">
    <name type="scientific">Micrurus corallinus</name>
    <name type="common">Brazilian coral snake</name>
    <dbReference type="NCBI Taxonomy" id="54390"/>
    <lineage>
        <taxon>Eukaryota</taxon>
        <taxon>Metazoa</taxon>
        <taxon>Chordata</taxon>
        <taxon>Craniata</taxon>
        <taxon>Vertebrata</taxon>
        <taxon>Euteleostomi</taxon>
        <taxon>Lepidosauria</taxon>
        <taxon>Squamata</taxon>
        <taxon>Bifurcata</taxon>
        <taxon>Unidentata</taxon>
        <taxon>Episquamata</taxon>
        <taxon>Toxicofera</taxon>
        <taxon>Serpentes</taxon>
        <taxon>Colubroidea</taxon>
        <taxon>Elapidae</taxon>
        <taxon>Elapinae</taxon>
        <taxon>Micrurus</taxon>
    </lineage>
</organism>
<dbReference type="AlphaFoldDB" id="A0A2D4GQA7"/>
<dbReference type="EMBL" id="IACJ01144797">
    <property type="protein sequence ID" value="LAA61922.1"/>
    <property type="molecule type" value="Transcribed_RNA"/>
</dbReference>
<reference evidence="1" key="2">
    <citation type="submission" date="2017-11" db="EMBL/GenBank/DDBJ databases">
        <title>Coralsnake Venomics: Analyses of Venom Gland Transcriptomes and Proteomes of Six Brazilian Taxa.</title>
        <authorList>
            <person name="Aird S.D."/>
            <person name="Jorge da Silva N."/>
            <person name="Qiu L."/>
            <person name="Villar-Briones A."/>
            <person name="Aparecida-Saddi V."/>
            <person name="Campos-Telles M.P."/>
            <person name="Grau M."/>
            <person name="Mikheyev A.S."/>
        </authorList>
    </citation>
    <scope>NUCLEOTIDE SEQUENCE</scope>
    <source>
        <tissue evidence="1">Venom_gland</tissue>
    </source>
</reference>
<accession>A0A2D4GQA7</accession>
<protein>
    <submittedName>
        <fullName evidence="1">Uncharacterized protein</fullName>
    </submittedName>
</protein>